<keyword evidence="1" id="KW-0732">Signal</keyword>
<reference evidence="2 3" key="1">
    <citation type="submission" date="2019-12" db="EMBL/GenBank/DDBJ databases">
        <title>Novel species isolated from a subtropical stream in China.</title>
        <authorList>
            <person name="Lu H."/>
        </authorList>
    </citation>
    <scope>NUCLEOTIDE SEQUENCE [LARGE SCALE GENOMIC DNA]</scope>
    <source>
        <strain evidence="2 3">FT109W</strain>
    </source>
</reference>
<dbReference type="RefSeq" id="WP_161047978.1">
    <property type="nucleotide sequence ID" value="NZ_WWCS01000032.1"/>
</dbReference>
<dbReference type="EMBL" id="WWCS01000032">
    <property type="protein sequence ID" value="MYN43118.1"/>
    <property type="molecule type" value="Genomic_DNA"/>
</dbReference>
<dbReference type="Proteomes" id="UP000466332">
    <property type="component" value="Unassembled WGS sequence"/>
</dbReference>
<evidence type="ECO:0000256" key="1">
    <source>
        <dbReference type="SAM" id="SignalP"/>
    </source>
</evidence>
<gene>
    <name evidence="2" type="ORF">GTP55_27620</name>
</gene>
<evidence type="ECO:0000313" key="3">
    <source>
        <dbReference type="Proteomes" id="UP000466332"/>
    </source>
</evidence>
<accession>A0ABW9WQ73</accession>
<protein>
    <recommendedName>
        <fullName evidence="4">Gel scht</fullName>
    </recommendedName>
</protein>
<organism evidence="2 3">
    <name type="scientific">Duganella margarita</name>
    <dbReference type="NCBI Taxonomy" id="2692170"/>
    <lineage>
        <taxon>Bacteria</taxon>
        <taxon>Pseudomonadati</taxon>
        <taxon>Pseudomonadota</taxon>
        <taxon>Betaproteobacteria</taxon>
        <taxon>Burkholderiales</taxon>
        <taxon>Oxalobacteraceae</taxon>
        <taxon>Telluria group</taxon>
        <taxon>Duganella</taxon>
    </lineage>
</organism>
<evidence type="ECO:0000313" key="2">
    <source>
        <dbReference type="EMBL" id="MYN43118.1"/>
    </source>
</evidence>
<evidence type="ECO:0008006" key="4">
    <source>
        <dbReference type="Google" id="ProtNLM"/>
    </source>
</evidence>
<comment type="caution">
    <text evidence="2">The sequence shown here is derived from an EMBL/GenBank/DDBJ whole genome shotgun (WGS) entry which is preliminary data.</text>
</comment>
<feature type="chain" id="PRO_5045263547" description="Gel scht" evidence="1">
    <location>
        <begin position="21"/>
        <end position="140"/>
    </location>
</feature>
<feature type="signal peptide" evidence="1">
    <location>
        <begin position="1"/>
        <end position="20"/>
    </location>
</feature>
<name>A0ABW9WQ73_9BURK</name>
<sequence length="140" mass="15050">MKVIASGLAAAALCFSVASASAQQQEQALSAAAAADPVESVTVKARRYHMEPQDFKAFEYEYVLNNGDIVRFSRRVGRFYVGLRGKPTVEIFPTSADQFVSKDGARLIFTEGGDALDIDHYETLQAAFGVPVTTATAAPK</sequence>
<proteinExistence type="predicted"/>
<keyword evidence="3" id="KW-1185">Reference proteome</keyword>